<keyword evidence="15" id="KW-0670">Pyruvate</keyword>
<evidence type="ECO:0000256" key="10">
    <source>
        <dbReference type="RuleBase" id="RU362132"/>
    </source>
</evidence>
<comment type="cofactor">
    <cofactor evidence="9">
        <name>Mg(2+)</name>
        <dbReference type="ChEBI" id="CHEBI:18420"/>
    </cofactor>
    <text evidence="9">Binds 1 Mg(2+) per subunit.</text>
</comment>
<organism evidence="15 16">
    <name type="scientific">Melanomma pulvis-pyrius CBS 109.77</name>
    <dbReference type="NCBI Taxonomy" id="1314802"/>
    <lineage>
        <taxon>Eukaryota</taxon>
        <taxon>Fungi</taxon>
        <taxon>Dikarya</taxon>
        <taxon>Ascomycota</taxon>
        <taxon>Pezizomycotina</taxon>
        <taxon>Dothideomycetes</taxon>
        <taxon>Pleosporomycetidae</taxon>
        <taxon>Pleosporales</taxon>
        <taxon>Melanommataceae</taxon>
        <taxon>Melanomma</taxon>
    </lineage>
</organism>
<proteinExistence type="inferred from homology"/>
<dbReference type="Proteomes" id="UP000799757">
    <property type="component" value="Unassembled WGS sequence"/>
</dbReference>
<comment type="similarity">
    <text evidence="2 10">Belongs to the TPP enzyme family.</text>
</comment>
<evidence type="ECO:0000259" key="13">
    <source>
        <dbReference type="Pfam" id="PF02775"/>
    </source>
</evidence>
<dbReference type="PIRSF" id="PIRSF036565">
    <property type="entry name" value="Pyruvt_ip_decrb"/>
    <property type="match status" value="1"/>
</dbReference>
<feature type="chain" id="PRO_5025420348" description="Pyruvate decarboxylase" evidence="11">
    <location>
        <begin position="19"/>
        <end position="569"/>
    </location>
</feature>
<feature type="domain" description="Thiamine pyrophosphate enzyme N-terminal TPP-binding" evidence="14">
    <location>
        <begin position="12"/>
        <end position="117"/>
    </location>
</feature>
<dbReference type="Pfam" id="PF02775">
    <property type="entry name" value="TPP_enzyme_C"/>
    <property type="match status" value="1"/>
</dbReference>
<dbReference type="AlphaFoldDB" id="A0A6A6XJI7"/>
<evidence type="ECO:0000313" key="15">
    <source>
        <dbReference type="EMBL" id="KAF2796696.1"/>
    </source>
</evidence>
<feature type="domain" description="Thiamine pyrophosphate enzyme central" evidence="12">
    <location>
        <begin position="204"/>
        <end position="339"/>
    </location>
</feature>
<evidence type="ECO:0000256" key="5">
    <source>
        <dbReference type="ARBA" id="ARBA00022793"/>
    </source>
</evidence>
<feature type="binding site" evidence="9">
    <location>
        <position position="476"/>
    </location>
    <ligand>
        <name>Mg(2+)</name>
        <dbReference type="ChEBI" id="CHEBI:18420"/>
    </ligand>
</feature>
<evidence type="ECO:0000256" key="9">
    <source>
        <dbReference type="PIRSR" id="PIRSR036565-2"/>
    </source>
</evidence>
<evidence type="ECO:0000256" key="2">
    <source>
        <dbReference type="ARBA" id="ARBA00007812"/>
    </source>
</evidence>
<dbReference type="EMBL" id="MU001824">
    <property type="protein sequence ID" value="KAF2796696.1"/>
    <property type="molecule type" value="Genomic_DNA"/>
</dbReference>
<evidence type="ECO:0000256" key="3">
    <source>
        <dbReference type="ARBA" id="ARBA00014422"/>
    </source>
</evidence>
<dbReference type="FunFam" id="3.40.50.970:FF:000024">
    <property type="entry name" value="Pyruvate decarboxylase isozyme"/>
    <property type="match status" value="1"/>
</dbReference>
<name>A0A6A6XJI7_9PLEO</name>
<keyword evidence="6 9" id="KW-0460">Magnesium</keyword>
<feature type="signal peptide" evidence="11">
    <location>
        <begin position="1"/>
        <end position="18"/>
    </location>
</feature>
<evidence type="ECO:0000313" key="16">
    <source>
        <dbReference type="Proteomes" id="UP000799757"/>
    </source>
</evidence>
<keyword evidence="5" id="KW-0210">Decarboxylase</keyword>
<dbReference type="CDD" id="cd07038">
    <property type="entry name" value="TPP_PYR_PDC_IPDC_like"/>
    <property type="match status" value="1"/>
</dbReference>
<sequence>MSQHGVPLGLLLWRKIRALGVQSVMGVPGDMNLELLDYMKSVDGLRWVGNANELNAAYAADAYCRIKGCPGVLVTTMGVGELSALNGIAGAYTEQVKVIHIVGTTSTTAQRNRLMIHHSLGPFPDHKVYEKISQHVRAAHCWLDNLTTAERDIDRVFHDCHEKSLPVYIFVPMDMVNLLVLPSSTPSFHRAPIVDYADEAAAVATITSMIYESRMPVVIVDALVARHNVIDIARKLVHLLQFPTFSTSMGKSIIHETHPYFHGIYNGQVSRPGVCHSVETESDLVIDLGPILSDSNTGGFTRKIPEGNLISIHPRCVKIGNSTYKHAGLASILGALLREIDTSKLPRPDFPDLPEILPAKDAGSVTITQSWIWRRIGSFLRPGDILIAESGTAQFGLPDAKLPENVTYLTQVYYGSIGYSVPACLGACLARAEQSREGRVILVVGDGSLQLTVQEIGTMIKLDLRNIIIIIINNKGYTIERAIHGPEECKNMSFWNHLKMLEFLGAKNGKTCSRTVRTKKEFEDVVCLPGYTCPDSIQVLEICLDVMDLPWQLEAQIALINAQSEETQI</sequence>
<evidence type="ECO:0000256" key="4">
    <source>
        <dbReference type="ARBA" id="ARBA00022723"/>
    </source>
</evidence>
<dbReference type="SUPFAM" id="SSF52467">
    <property type="entry name" value="DHS-like NAD/FAD-binding domain"/>
    <property type="match status" value="1"/>
</dbReference>
<gene>
    <name evidence="15" type="ORF">K505DRAFT_406179</name>
</gene>
<dbReference type="CDD" id="cd02005">
    <property type="entry name" value="TPP_PDC_IPDC"/>
    <property type="match status" value="1"/>
</dbReference>
<dbReference type="GO" id="GO:0030976">
    <property type="term" value="F:thiamine pyrophosphate binding"/>
    <property type="evidence" value="ECO:0007669"/>
    <property type="project" value="InterPro"/>
</dbReference>
<dbReference type="Gene3D" id="3.40.50.1220">
    <property type="entry name" value="TPP-binding domain"/>
    <property type="match status" value="1"/>
</dbReference>
<evidence type="ECO:0000256" key="7">
    <source>
        <dbReference type="ARBA" id="ARBA00023052"/>
    </source>
</evidence>
<dbReference type="GO" id="GO:0005829">
    <property type="term" value="C:cytosol"/>
    <property type="evidence" value="ECO:0007669"/>
    <property type="project" value="TreeGrafter"/>
</dbReference>
<dbReference type="GO" id="GO:0000949">
    <property type="term" value="P:aromatic amino acid family catabolic process to alcohol via Ehrlich pathway"/>
    <property type="evidence" value="ECO:0007669"/>
    <property type="project" value="TreeGrafter"/>
</dbReference>
<dbReference type="InterPro" id="IPR029035">
    <property type="entry name" value="DHS-like_NAD/FAD-binding_dom"/>
</dbReference>
<evidence type="ECO:0000259" key="12">
    <source>
        <dbReference type="Pfam" id="PF00205"/>
    </source>
</evidence>
<keyword evidence="8" id="KW-0456">Lyase</keyword>
<evidence type="ECO:0000256" key="11">
    <source>
        <dbReference type="SAM" id="SignalP"/>
    </source>
</evidence>
<reference evidence="15" key="1">
    <citation type="journal article" date="2020" name="Stud. Mycol.">
        <title>101 Dothideomycetes genomes: a test case for predicting lifestyles and emergence of pathogens.</title>
        <authorList>
            <person name="Haridas S."/>
            <person name="Albert R."/>
            <person name="Binder M."/>
            <person name="Bloem J."/>
            <person name="Labutti K."/>
            <person name="Salamov A."/>
            <person name="Andreopoulos B."/>
            <person name="Baker S."/>
            <person name="Barry K."/>
            <person name="Bills G."/>
            <person name="Bluhm B."/>
            <person name="Cannon C."/>
            <person name="Castanera R."/>
            <person name="Culley D."/>
            <person name="Daum C."/>
            <person name="Ezra D."/>
            <person name="Gonzalez J."/>
            <person name="Henrissat B."/>
            <person name="Kuo A."/>
            <person name="Liang C."/>
            <person name="Lipzen A."/>
            <person name="Lutzoni F."/>
            <person name="Magnuson J."/>
            <person name="Mondo S."/>
            <person name="Nolan M."/>
            <person name="Ohm R."/>
            <person name="Pangilinan J."/>
            <person name="Park H.-J."/>
            <person name="Ramirez L."/>
            <person name="Alfaro M."/>
            <person name="Sun H."/>
            <person name="Tritt A."/>
            <person name="Yoshinaga Y."/>
            <person name="Zwiers L.-H."/>
            <person name="Turgeon B."/>
            <person name="Goodwin S."/>
            <person name="Spatafora J."/>
            <person name="Crous P."/>
            <person name="Grigoriev I."/>
        </authorList>
    </citation>
    <scope>NUCLEOTIDE SEQUENCE</scope>
    <source>
        <strain evidence="15">CBS 109.77</strain>
    </source>
</reference>
<dbReference type="Pfam" id="PF00205">
    <property type="entry name" value="TPP_enzyme_M"/>
    <property type="match status" value="1"/>
</dbReference>
<dbReference type="InterPro" id="IPR011766">
    <property type="entry name" value="TPP_enzyme_TPP-bd"/>
</dbReference>
<accession>A0A6A6XJI7</accession>
<evidence type="ECO:0000256" key="6">
    <source>
        <dbReference type="ARBA" id="ARBA00022842"/>
    </source>
</evidence>
<keyword evidence="4 9" id="KW-0479">Metal-binding</keyword>
<evidence type="ECO:0000256" key="8">
    <source>
        <dbReference type="ARBA" id="ARBA00023239"/>
    </source>
</evidence>
<dbReference type="GO" id="GO:0005634">
    <property type="term" value="C:nucleus"/>
    <property type="evidence" value="ECO:0007669"/>
    <property type="project" value="TreeGrafter"/>
</dbReference>
<feature type="binding site" evidence="9">
    <location>
        <position position="474"/>
    </location>
    <ligand>
        <name>Mg(2+)</name>
        <dbReference type="ChEBI" id="CHEBI:18420"/>
    </ligand>
</feature>
<dbReference type="SUPFAM" id="SSF52518">
    <property type="entry name" value="Thiamin diphosphate-binding fold (THDP-binding)"/>
    <property type="match status" value="2"/>
</dbReference>
<dbReference type="InterPro" id="IPR012001">
    <property type="entry name" value="Thiamin_PyroP_enz_TPP-bd_dom"/>
</dbReference>
<dbReference type="Gene3D" id="3.40.50.970">
    <property type="match status" value="2"/>
</dbReference>
<keyword evidence="11" id="KW-0732">Signal</keyword>
<dbReference type="PANTHER" id="PTHR43452">
    <property type="entry name" value="PYRUVATE DECARBOXYLASE"/>
    <property type="match status" value="1"/>
</dbReference>
<dbReference type="PANTHER" id="PTHR43452:SF3">
    <property type="entry name" value="TRANSAMINATED AMINO ACID DECARBOXYLASE"/>
    <property type="match status" value="1"/>
</dbReference>
<dbReference type="InterPro" id="IPR029061">
    <property type="entry name" value="THDP-binding"/>
</dbReference>
<protein>
    <recommendedName>
        <fullName evidence="3">Pyruvate decarboxylase</fullName>
    </recommendedName>
</protein>
<dbReference type="InterPro" id="IPR012000">
    <property type="entry name" value="Thiamin_PyroP_enz_cen_dom"/>
</dbReference>
<keyword evidence="16" id="KW-1185">Reference proteome</keyword>
<evidence type="ECO:0000259" key="14">
    <source>
        <dbReference type="Pfam" id="PF02776"/>
    </source>
</evidence>
<dbReference type="GO" id="GO:0000287">
    <property type="term" value="F:magnesium ion binding"/>
    <property type="evidence" value="ECO:0007669"/>
    <property type="project" value="InterPro"/>
</dbReference>
<dbReference type="InterPro" id="IPR047214">
    <property type="entry name" value="TPP_PDC_IPDC"/>
</dbReference>
<comment type="cofactor">
    <cofactor evidence="1">
        <name>thiamine diphosphate</name>
        <dbReference type="ChEBI" id="CHEBI:58937"/>
    </cofactor>
</comment>
<dbReference type="Pfam" id="PF02776">
    <property type="entry name" value="TPP_enzyme_N"/>
    <property type="match status" value="1"/>
</dbReference>
<dbReference type="GO" id="GO:0004737">
    <property type="term" value="F:pyruvate decarboxylase activity"/>
    <property type="evidence" value="ECO:0007669"/>
    <property type="project" value="TreeGrafter"/>
</dbReference>
<dbReference type="OrthoDB" id="308383at2759"/>
<dbReference type="InterPro" id="IPR047213">
    <property type="entry name" value="TPP_PYR_PDC_IPDC-like"/>
</dbReference>
<feature type="domain" description="Thiamine pyrophosphate enzyme TPP-binding" evidence="13">
    <location>
        <begin position="404"/>
        <end position="524"/>
    </location>
</feature>
<evidence type="ECO:0000256" key="1">
    <source>
        <dbReference type="ARBA" id="ARBA00001964"/>
    </source>
</evidence>
<dbReference type="InterPro" id="IPR012110">
    <property type="entry name" value="PDC/IPDC-like"/>
</dbReference>
<feature type="binding site" evidence="9">
    <location>
        <position position="446"/>
    </location>
    <ligand>
        <name>Mg(2+)</name>
        <dbReference type="ChEBI" id="CHEBI:18420"/>
    </ligand>
</feature>
<keyword evidence="7 10" id="KW-0786">Thiamine pyrophosphate</keyword>